<sequence>MNNAWRKHPLLMCARARGAQVNNPSTKLSGRLSAAVTTVIIWAKKCDMLSCLSGGTLDRSLDGSAAVSCVWSRES</sequence>
<evidence type="ECO:0000313" key="1">
    <source>
        <dbReference type="EMBL" id="KAL1255855.1"/>
    </source>
</evidence>
<protein>
    <submittedName>
        <fullName evidence="1">Uncharacterized protein</fullName>
    </submittedName>
</protein>
<organism evidence="1 2">
    <name type="scientific">Cirrhinus molitorella</name>
    <name type="common">mud carp</name>
    <dbReference type="NCBI Taxonomy" id="172907"/>
    <lineage>
        <taxon>Eukaryota</taxon>
        <taxon>Metazoa</taxon>
        <taxon>Chordata</taxon>
        <taxon>Craniata</taxon>
        <taxon>Vertebrata</taxon>
        <taxon>Euteleostomi</taxon>
        <taxon>Actinopterygii</taxon>
        <taxon>Neopterygii</taxon>
        <taxon>Teleostei</taxon>
        <taxon>Ostariophysi</taxon>
        <taxon>Cypriniformes</taxon>
        <taxon>Cyprinidae</taxon>
        <taxon>Labeoninae</taxon>
        <taxon>Labeonini</taxon>
        <taxon>Cirrhinus</taxon>
    </lineage>
</organism>
<name>A0ABR3LTR8_9TELE</name>
<gene>
    <name evidence="1" type="ORF">QQF64_013916</name>
</gene>
<comment type="caution">
    <text evidence="1">The sequence shown here is derived from an EMBL/GenBank/DDBJ whole genome shotgun (WGS) entry which is preliminary data.</text>
</comment>
<evidence type="ECO:0000313" key="2">
    <source>
        <dbReference type="Proteomes" id="UP001558613"/>
    </source>
</evidence>
<proteinExistence type="predicted"/>
<reference evidence="1 2" key="1">
    <citation type="submission" date="2023-09" db="EMBL/GenBank/DDBJ databases">
        <authorList>
            <person name="Wang M."/>
        </authorList>
    </citation>
    <scope>NUCLEOTIDE SEQUENCE [LARGE SCALE GENOMIC DNA]</scope>
    <source>
        <strain evidence="1">GT-2023</strain>
        <tissue evidence="1">Liver</tissue>
    </source>
</reference>
<accession>A0ABR3LTR8</accession>
<keyword evidence="2" id="KW-1185">Reference proteome</keyword>
<dbReference type="Proteomes" id="UP001558613">
    <property type="component" value="Unassembled WGS sequence"/>
</dbReference>
<dbReference type="EMBL" id="JAYMGO010000019">
    <property type="protein sequence ID" value="KAL1255855.1"/>
    <property type="molecule type" value="Genomic_DNA"/>
</dbReference>